<protein>
    <submittedName>
        <fullName evidence="1">NAD(P)-binding protein</fullName>
    </submittedName>
</protein>
<accession>A0ACB8TAS1</accession>
<evidence type="ECO:0000313" key="1">
    <source>
        <dbReference type="EMBL" id="KAI0065632.1"/>
    </source>
</evidence>
<reference evidence="1" key="1">
    <citation type="submission" date="2021-03" db="EMBL/GenBank/DDBJ databases">
        <authorList>
            <consortium name="DOE Joint Genome Institute"/>
            <person name="Ahrendt S."/>
            <person name="Looney B.P."/>
            <person name="Miyauchi S."/>
            <person name="Morin E."/>
            <person name="Drula E."/>
            <person name="Courty P.E."/>
            <person name="Chicoki N."/>
            <person name="Fauchery L."/>
            <person name="Kohler A."/>
            <person name="Kuo A."/>
            <person name="Labutti K."/>
            <person name="Pangilinan J."/>
            <person name="Lipzen A."/>
            <person name="Riley R."/>
            <person name="Andreopoulos W."/>
            <person name="He G."/>
            <person name="Johnson J."/>
            <person name="Barry K.W."/>
            <person name="Grigoriev I.V."/>
            <person name="Nagy L."/>
            <person name="Hibbett D."/>
            <person name="Henrissat B."/>
            <person name="Matheny P.B."/>
            <person name="Labbe J."/>
            <person name="Martin F."/>
        </authorList>
    </citation>
    <scope>NUCLEOTIDE SEQUENCE</scope>
    <source>
        <strain evidence="1">HHB10654</strain>
    </source>
</reference>
<sequence>MSIKTVLVTGCSGFLGSHVTAQLLRAGFTVRGAARPSPASRVKENYRSFGDAFQLVVVENIITSDLSVAAKGVDAIVHVASPVPVADAKSTIDDAVAGYTRILDAARIAGVHKIVVTNGILGLASPAQLATSRIISETDTSPLSYEDALRPNADFLTVYGASRGLADKATWEYAKAHPELDVTVLYPPFIWGPSSRGQVINPHAFDSNQYLYALINGEKRRPVPPVSTIAEFVDVRDVARAHVNALKLPKSDKPKRIIPTAGEYSWVQAVRYLAKTRPGLRDRLPVIEGDGPAVPVHATFDGKSAKLVGLETYISFEETVGAVIDEALERETGGNEKDGVSVGRWHKL</sequence>
<reference evidence="1" key="2">
    <citation type="journal article" date="2022" name="New Phytol.">
        <title>Evolutionary transition to the ectomycorrhizal habit in the genomes of a hyperdiverse lineage of mushroom-forming fungi.</title>
        <authorList>
            <person name="Looney B."/>
            <person name="Miyauchi S."/>
            <person name="Morin E."/>
            <person name="Drula E."/>
            <person name="Courty P.E."/>
            <person name="Kohler A."/>
            <person name="Kuo A."/>
            <person name="LaButti K."/>
            <person name="Pangilinan J."/>
            <person name="Lipzen A."/>
            <person name="Riley R."/>
            <person name="Andreopoulos W."/>
            <person name="He G."/>
            <person name="Johnson J."/>
            <person name="Nolan M."/>
            <person name="Tritt A."/>
            <person name="Barry K.W."/>
            <person name="Grigoriev I.V."/>
            <person name="Nagy L.G."/>
            <person name="Hibbett D."/>
            <person name="Henrissat B."/>
            <person name="Matheny P.B."/>
            <person name="Labbe J."/>
            <person name="Martin F.M."/>
        </authorList>
    </citation>
    <scope>NUCLEOTIDE SEQUENCE</scope>
    <source>
        <strain evidence="1">HHB10654</strain>
    </source>
</reference>
<dbReference type="EMBL" id="MU277195">
    <property type="protein sequence ID" value="KAI0065632.1"/>
    <property type="molecule type" value="Genomic_DNA"/>
</dbReference>
<proteinExistence type="predicted"/>
<name>A0ACB8TAS1_9AGAM</name>
<evidence type="ECO:0000313" key="2">
    <source>
        <dbReference type="Proteomes" id="UP000814140"/>
    </source>
</evidence>
<comment type="caution">
    <text evidence="1">The sequence shown here is derived from an EMBL/GenBank/DDBJ whole genome shotgun (WGS) entry which is preliminary data.</text>
</comment>
<gene>
    <name evidence="1" type="ORF">BV25DRAFT_1714988</name>
</gene>
<dbReference type="Proteomes" id="UP000814140">
    <property type="component" value="Unassembled WGS sequence"/>
</dbReference>
<keyword evidence="2" id="KW-1185">Reference proteome</keyword>
<organism evidence="1 2">
    <name type="scientific">Artomyces pyxidatus</name>
    <dbReference type="NCBI Taxonomy" id="48021"/>
    <lineage>
        <taxon>Eukaryota</taxon>
        <taxon>Fungi</taxon>
        <taxon>Dikarya</taxon>
        <taxon>Basidiomycota</taxon>
        <taxon>Agaricomycotina</taxon>
        <taxon>Agaricomycetes</taxon>
        <taxon>Russulales</taxon>
        <taxon>Auriscalpiaceae</taxon>
        <taxon>Artomyces</taxon>
    </lineage>
</organism>